<gene>
    <name evidence="2" type="ORF">FKR84_12495</name>
</gene>
<dbReference type="RefSeq" id="WP_127845462.1">
    <property type="nucleotide sequence ID" value="NZ_VIAR01000015.1"/>
</dbReference>
<keyword evidence="1" id="KW-1133">Transmembrane helix</keyword>
<proteinExistence type="predicted"/>
<dbReference type="AlphaFoldDB" id="A0A507ZC80"/>
<comment type="caution">
    <text evidence="2">The sequence shown here is derived from an EMBL/GenBank/DDBJ whole genome shotgun (WGS) entry which is preliminary data.</text>
</comment>
<name>A0A507ZC80_9FLAO</name>
<evidence type="ECO:0000313" key="3">
    <source>
        <dbReference type="Proteomes" id="UP000317169"/>
    </source>
</evidence>
<dbReference type="OrthoDB" id="1360208at2"/>
<dbReference type="EMBL" id="VIAR01000015">
    <property type="protein sequence ID" value="TQD34033.1"/>
    <property type="molecule type" value="Genomic_DNA"/>
</dbReference>
<evidence type="ECO:0000313" key="2">
    <source>
        <dbReference type="EMBL" id="TQD34033.1"/>
    </source>
</evidence>
<accession>A0A507ZC80</accession>
<sequence length="182" mass="21297">MNILKKILLIIGIFAIIGFAIIWDIADRGQFYSKHIPTDELNEFYMRKTTEQQKKAFEKNFGFGKYKFPREHVAKIKLFKNNFLTSRLTSKTVSELNKADLITFFNNPSNFNWSETTWSLSESEYILRFYNKENKEIGKVWLCLESCGMTESEPFSPNMKYGGLSKIGKENLNFILNEILTE</sequence>
<evidence type="ECO:0000256" key="1">
    <source>
        <dbReference type="SAM" id="Phobius"/>
    </source>
</evidence>
<keyword evidence="1" id="KW-0472">Membrane</keyword>
<protein>
    <submittedName>
        <fullName evidence="2">Uncharacterized protein</fullName>
    </submittedName>
</protein>
<keyword evidence="1" id="KW-0812">Transmembrane</keyword>
<dbReference type="Proteomes" id="UP000317169">
    <property type="component" value="Unassembled WGS sequence"/>
</dbReference>
<organism evidence="2 3">
    <name type="scientific">Haloflavibacter putidus</name>
    <dbReference type="NCBI Taxonomy" id="2576776"/>
    <lineage>
        <taxon>Bacteria</taxon>
        <taxon>Pseudomonadati</taxon>
        <taxon>Bacteroidota</taxon>
        <taxon>Flavobacteriia</taxon>
        <taxon>Flavobacteriales</taxon>
        <taxon>Flavobacteriaceae</taxon>
        <taxon>Haloflavibacter</taxon>
    </lineage>
</organism>
<reference evidence="2 3" key="1">
    <citation type="submission" date="2019-06" db="EMBL/GenBank/DDBJ databases">
        <title>Flavibacter putida gen. nov., sp. nov., a novel marine bacterium of the family Flavobacteriaceae isolated from coastal seawater.</title>
        <authorList>
            <person name="Feng X."/>
        </authorList>
    </citation>
    <scope>NUCLEOTIDE SEQUENCE [LARGE SCALE GENOMIC DNA]</scope>
    <source>
        <strain evidence="2 3">PLHSN227</strain>
    </source>
</reference>
<feature type="transmembrane region" description="Helical" evidence="1">
    <location>
        <begin position="7"/>
        <end position="26"/>
    </location>
</feature>
<keyword evidence="3" id="KW-1185">Reference proteome</keyword>